<evidence type="ECO:0000313" key="1">
    <source>
        <dbReference type="EMBL" id="SMO50686.1"/>
    </source>
</evidence>
<name>A0A521BU56_9BACT</name>
<organism evidence="1 2">
    <name type="scientific">Fodinibius sediminis</name>
    <dbReference type="NCBI Taxonomy" id="1214077"/>
    <lineage>
        <taxon>Bacteria</taxon>
        <taxon>Pseudomonadati</taxon>
        <taxon>Balneolota</taxon>
        <taxon>Balneolia</taxon>
        <taxon>Balneolales</taxon>
        <taxon>Balneolaceae</taxon>
        <taxon>Fodinibius</taxon>
    </lineage>
</organism>
<protein>
    <submittedName>
        <fullName evidence="1">Uncharacterized protein</fullName>
    </submittedName>
</protein>
<dbReference type="AlphaFoldDB" id="A0A521BU56"/>
<gene>
    <name evidence="1" type="ORF">SAMN06265218_10433</name>
</gene>
<keyword evidence="2" id="KW-1185">Reference proteome</keyword>
<dbReference type="RefSeq" id="WP_142713559.1">
    <property type="nucleotide sequence ID" value="NZ_FXTH01000004.1"/>
</dbReference>
<dbReference type="OrthoDB" id="1523949at2"/>
<reference evidence="1 2" key="1">
    <citation type="submission" date="2017-05" db="EMBL/GenBank/DDBJ databases">
        <authorList>
            <person name="Varghese N."/>
            <person name="Submissions S."/>
        </authorList>
    </citation>
    <scope>NUCLEOTIDE SEQUENCE [LARGE SCALE GENOMIC DNA]</scope>
    <source>
        <strain evidence="1 2">DSM 21194</strain>
    </source>
</reference>
<dbReference type="Proteomes" id="UP000317593">
    <property type="component" value="Unassembled WGS sequence"/>
</dbReference>
<evidence type="ECO:0000313" key="2">
    <source>
        <dbReference type="Proteomes" id="UP000317593"/>
    </source>
</evidence>
<dbReference type="EMBL" id="FXTH01000004">
    <property type="protein sequence ID" value="SMO50686.1"/>
    <property type="molecule type" value="Genomic_DNA"/>
</dbReference>
<accession>A0A521BU56</accession>
<proteinExistence type="predicted"/>
<sequence>MRHLRSTYRQGIQRLTVLLLLLFGLHFLSVHGFASALVLCFEDNGQINIESEAGALFSIPSEDTLHANTEHDHAEPTFDSASGGHHDVNLSVICSKEQQTTRFDQENMLQFLDGILNSRVEDLPPSRVFQFVSYTPPLIEDTITASLKTVVRILYN</sequence>